<gene>
    <name evidence="1" type="ORF">EYF80_040140</name>
</gene>
<sequence>MTPHRSDITAGLGPDWLHLVEKYRNAPNQEFLLVGLTWLFAPGDLTGGYGEEERGRVITGTDNSVASLWQVCGKCRSVPVLSDKCRTEPVGEDGGRVANKSLSSVAEWSSPLMGSNARRVKTIVSAGLEQKPQPPTR</sequence>
<evidence type="ECO:0000313" key="1">
    <source>
        <dbReference type="EMBL" id="TNN49633.1"/>
    </source>
</evidence>
<protein>
    <submittedName>
        <fullName evidence="1">Uncharacterized protein</fullName>
    </submittedName>
</protein>
<reference evidence="1 2" key="1">
    <citation type="submission" date="2019-03" db="EMBL/GenBank/DDBJ databases">
        <title>First draft genome of Liparis tanakae, snailfish: a comprehensive survey of snailfish specific genes.</title>
        <authorList>
            <person name="Kim W."/>
            <person name="Song I."/>
            <person name="Jeong J.-H."/>
            <person name="Kim D."/>
            <person name="Kim S."/>
            <person name="Ryu S."/>
            <person name="Song J.Y."/>
            <person name="Lee S.K."/>
        </authorList>
    </citation>
    <scope>NUCLEOTIDE SEQUENCE [LARGE SCALE GENOMIC DNA]</scope>
    <source>
        <tissue evidence="1">Muscle</tissue>
    </source>
</reference>
<name>A0A4Z2G9J5_9TELE</name>
<evidence type="ECO:0000313" key="2">
    <source>
        <dbReference type="Proteomes" id="UP000314294"/>
    </source>
</evidence>
<dbReference type="AlphaFoldDB" id="A0A4Z2G9J5"/>
<dbReference type="EMBL" id="SRLO01000647">
    <property type="protein sequence ID" value="TNN49633.1"/>
    <property type="molecule type" value="Genomic_DNA"/>
</dbReference>
<dbReference type="Proteomes" id="UP000314294">
    <property type="component" value="Unassembled WGS sequence"/>
</dbReference>
<organism evidence="1 2">
    <name type="scientific">Liparis tanakae</name>
    <name type="common">Tanaka's snailfish</name>
    <dbReference type="NCBI Taxonomy" id="230148"/>
    <lineage>
        <taxon>Eukaryota</taxon>
        <taxon>Metazoa</taxon>
        <taxon>Chordata</taxon>
        <taxon>Craniata</taxon>
        <taxon>Vertebrata</taxon>
        <taxon>Euteleostomi</taxon>
        <taxon>Actinopterygii</taxon>
        <taxon>Neopterygii</taxon>
        <taxon>Teleostei</taxon>
        <taxon>Neoteleostei</taxon>
        <taxon>Acanthomorphata</taxon>
        <taxon>Eupercaria</taxon>
        <taxon>Perciformes</taxon>
        <taxon>Cottioidei</taxon>
        <taxon>Cottales</taxon>
        <taxon>Liparidae</taxon>
        <taxon>Liparis</taxon>
    </lineage>
</organism>
<proteinExistence type="predicted"/>
<keyword evidence="2" id="KW-1185">Reference proteome</keyword>
<accession>A0A4Z2G9J5</accession>
<comment type="caution">
    <text evidence="1">The sequence shown here is derived from an EMBL/GenBank/DDBJ whole genome shotgun (WGS) entry which is preliminary data.</text>
</comment>